<evidence type="ECO:0000256" key="5">
    <source>
        <dbReference type="ARBA" id="ARBA00023002"/>
    </source>
</evidence>
<dbReference type="SMART" id="SM00829">
    <property type="entry name" value="PKS_ER"/>
    <property type="match status" value="1"/>
</dbReference>
<dbReference type="Proteomes" id="UP001596175">
    <property type="component" value="Unassembled WGS sequence"/>
</dbReference>
<evidence type="ECO:0000313" key="9">
    <source>
        <dbReference type="Proteomes" id="UP001596175"/>
    </source>
</evidence>
<sequence>MKGLVYDGPKQIAYKDQPDPTLREDTDLIMRITHSTICGTDAHIIAGGVPTCVPGTILGHEATGIVEEVGASVSNLKAGDRILATCVSACGYCRFCTAGMYGQCLTGGWILGHTVNGVQAEYARIPYARNSAYKIPESLTDEQVLFLTDILATGYEVGVLRGKVSPGDTVVIVGAGPVGLSTALTAKLYSPQNIVVVERTAARRDFALKMGATHAVTEDEVHDVVNRLTDGLGADVTVEAVGFPEAFELACDLVRSGGHIANIGVHEGPATLHVEKLWAKQITLTTGIPSGLTIPQLMNSIATGALDATPMITHRMSLSEMEQGYDTFLRPGETGAVKVVLSA</sequence>
<evidence type="ECO:0000256" key="6">
    <source>
        <dbReference type="RuleBase" id="RU361277"/>
    </source>
</evidence>
<organism evidence="8 9">
    <name type="scientific">Actinomycetospora rhizophila</name>
    <dbReference type="NCBI Taxonomy" id="1416876"/>
    <lineage>
        <taxon>Bacteria</taxon>
        <taxon>Bacillati</taxon>
        <taxon>Actinomycetota</taxon>
        <taxon>Actinomycetes</taxon>
        <taxon>Pseudonocardiales</taxon>
        <taxon>Pseudonocardiaceae</taxon>
        <taxon>Actinomycetospora</taxon>
    </lineage>
</organism>
<dbReference type="PROSITE" id="PS00059">
    <property type="entry name" value="ADH_ZINC"/>
    <property type="match status" value="1"/>
</dbReference>
<comment type="caution">
    <text evidence="8">The sequence shown here is derived from an EMBL/GenBank/DDBJ whole genome shotgun (WGS) entry which is preliminary data.</text>
</comment>
<dbReference type="PANTHER" id="PTHR42813:SF4">
    <property type="entry name" value="NADP-DEPENDENT ISOPROPANOL DEHYDROGENASE"/>
    <property type="match status" value="1"/>
</dbReference>
<comment type="similarity">
    <text evidence="2 6">Belongs to the zinc-containing alcohol dehydrogenase family.</text>
</comment>
<dbReference type="SUPFAM" id="SSF51735">
    <property type="entry name" value="NAD(P)-binding Rossmann-fold domains"/>
    <property type="match status" value="1"/>
</dbReference>
<dbReference type="RefSeq" id="WP_378021319.1">
    <property type="nucleotide sequence ID" value="NZ_JBHSKG010000005.1"/>
</dbReference>
<dbReference type="InterPro" id="IPR020843">
    <property type="entry name" value="ER"/>
</dbReference>
<evidence type="ECO:0000256" key="3">
    <source>
        <dbReference type="ARBA" id="ARBA00022723"/>
    </source>
</evidence>
<name>A0ABV9ZF31_9PSEU</name>
<evidence type="ECO:0000313" key="8">
    <source>
        <dbReference type="EMBL" id="MFC5139131.1"/>
    </source>
</evidence>
<evidence type="ECO:0000259" key="7">
    <source>
        <dbReference type="SMART" id="SM00829"/>
    </source>
</evidence>
<dbReference type="InterPro" id="IPR002328">
    <property type="entry name" value="ADH_Zn_CS"/>
</dbReference>
<keyword evidence="9" id="KW-1185">Reference proteome</keyword>
<keyword evidence="5" id="KW-0560">Oxidoreductase</keyword>
<reference evidence="9" key="1">
    <citation type="journal article" date="2019" name="Int. J. Syst. Evol. Microbiol.">
        <title>The Global Catalogue of Microorganisms (GCM) 10K type strain sequencing project: providing services to taxonomists for standard genome sequencing and annotation.</title>
        <authorList>
            <consortium name="The Broad Institute Genomics Platform"/>
            <consortium name="The Broad Institute Genome Sequencing Center for Infectious Disease"/>
            <person name="Wu L."/>
            <person name="Ma J."/>
        </authorList>
    </citation>
    <scope>NUCLEOTIDE SEQUENCE [LARGE SCALE GENOMIC DNA]</scope>
    <source>
        <strain evidence="9">XZYJ18</strain>
    </source>
</reference>
<dbReference type="SUPFAM" id="SSF50129">
    <property type="entry name" value="GroES-like"/>
    <property type="match status" value="1"/>
</dbReference>
<keyword evidence="3 6" id="KW-0479">Metal-binding</keyword>
<evidence type="ECO:0000256" key="4">
    <source>
        <dbReference type="ARBA" id="ARBA00022833"/>
    </source>
</evidence>
<dbReference type="Pfam" id="PF08240">
    <property type="entry name" value="ADH_N"/>
    <property type="match status" value="1"/>
</dbReference>
<protein>
    <submittedName>
        <fullName evidence="8">Alcohol dehydrogenase catalytic domain-containing protein</fullName>
    </submittedName>
</protein>
<dbReference type="Gene3D" id="3.40.50.720">
    <property type="entry name" value="NAD(P)-binding Rossmann-like Domain"/>
    <property type="match status" value="1"/>
</dbReference>
<dbReference type="InterPro" id="IPR036291">
    <property type="entry name" value="NAD(P)-bd_dom_sf"/>
</dbReference>
<gene>
    <name evidence="8" type="ORF">ACFPK1_12885</name>
</gene>
<proteinExistence type="inferred from homology"/>
<dbReference type="Gene3D" id="3.90.180.10">
    <property type="entry name" value="Medium-chain alcohol dehydrogenases, catalytic domain"/>
    <property type="match status" value="1"/>
</dbReference>
<dbReference type="InterPro" id="IPR013149">
    <property type="entry name" value="ADH-like_C"/>
</dbReference>
<comment type="cofactor">
    <cofactor evidence="1 6">
        <name>Zn(2+)</name>
        <dbReference type="ChEBI" id="CHEBI:29105"/>
    </cofactor>
</comment>
<dbReference type="PANTHER" id="PTHR42813">
    <property type="entry name" value="ZINC-TYPE ALCOHOL DEHYDROGENASE-LIKE"/>
    <property type="match status" value="1"/>
</dbReference>
<accession>A0ABV9ZF31</accession>
<dbReference type="InterPro" id="IPR011032">
    <property type="entry name" value="GroES-like_sf"/>
</dbReference>
<feature type="domain" description="Enoyl reductase (ER)" evidence="7">
    <location>
        <begin position="8"/>
        <end position="341"/>
    </location>
</feature>
<dbReference type="InterPro" id="IPR013154">
    <property type="entry name" value="ADH-like_N"/>
</dbReference>
<keyword evidence="4 6" id="KW-0862">Zinc</keyword>
<dbReference type="EMBL" id="JBHSKG010000005">
    <property type="protein sequence ID" value="MFC5139131.1"/>
    <property type="molecule type" value="Genomic_DNA"/>
</dbReference>
<dbReference type="Pfam" id="PF00107">
    <property type="entry name" value="ADH_zinc_N"/>
    <property type="match status" value="1"/>
</dbReference>
<evidence type="ECO:0000256" key="1">
    <source>
        <dbReference type="ARBA" id="ARBA00001947"/>
    </source>
</evidence>
<evidence type="ECO:0000256" key="2">
    <source>
        <dbReference type="ARBA" id="ARBA00008072"/>
    </source>
</evidence>